<protein>
    <submittedName>
        <fullName evidence="2">Uncharacterized protein</fullName>
    </submittedName>
</protein>
<evidence type="ECO:0000313" key="2">
    <source>
        <dbReference type="EMBL" id="KAL3094560.1"/>
    </source>
</evidence>
<name>A0ABD2JV86_HETSC</name>
<dbReference type="Proteomes" id="UP001620645">
    <property type="component" value="Unassembled WGS sequence"/>
</dbReference>
<feature type="compositionally biased region" description="Low complexity" evidence="1">
    <location>
        <begin position="44"/>
        <end position="56"/>
    </location>
</feature>
<keyword evidence="3" id="KW-1185">Reference proteome</keyword>
<gene>
    <name evidence="2" type="ORF">niasHS_005230</name>
</gene>
<proteinExistence type="predicted"/>
<accession>A0ABD2JV86</accession>
<feature type="compositionally biased region" description="Polar residues" evidence="1">
    <location>
        <begin position="12"/>
        <end position="36"/>
    </location>
</feature>
<comment type="caution">
    <text evidence="2">The sequence shown here is derived from an EMBL/GenBank/DDBJ whole genome shotgun (WGS) entry which is preliminary data.</text>
</comment>
<reference evidence="2 3" key="1">
    <citation type="submission" date="2024-10" db="EMBL/GenBank/DDBJ databases">
        <authorList>
            <person name="Kim D."/>
        </authorList>
    </citation>
    <scope>NUCLEOTIDE SEQUENCE [LARGE SCALE GENOMIC DNA]</scope>
    <source>
        <strain evidence="2">Taebaek</strain>
    </source>
</reference>
<evidence type="ECO:0000313" key="3">
    <source>
        <dbReference type="Proteomes" id="UP001620645"/>
    </source>
</evidence>
<sequence>MLVDPLVPSPSIPLSKSTTLESSLPPKSSDIKSGNDASEKTGTDDSSCPDTSPPSSKYTDPEFVVTIVQHFFSSSYSVPRLALGFPHGCA</sequence>
<dbReference type="EMBL" id="JBICCN010000088">
    <property type="protein sequence ID" value="KAL3094560.1"/>
    <property type="molecule type" value="Genomic_DNA"/>
</dbReference>
<evidence type="ECO:0000256" key="1">
    <source>
        <dbReference type="SAM" id="MobiDB-lite"/>
    </source>
</evidence>
<feature type="region of interest" description="Disordered" evidence="1">
    <location>
        <begin position="1"/>
        <end position="59"/>
    </location>
</feature>
<dbReference type="AlphaFoldDB" id="A0ABD2JV86"/>
<organism evidence="2 3">
    <name type="scientific">Heterodera schachtii</name>
    <name type="common">Sugarbeet cyst nematode worm</name>
    <name type="synonym">Tylenchus schachtii</name>
    <dbReference type="NCBI Taxonomy" id="97005"/>
    <lineage>
        <taxon>Eukaryota</taxon>
        <taxon>Metazoa</taxon>
        <taxon>Ecdysozoa</taxon>
        <taxon>Nematoda</taxon>
        <taxon>Chromadorea</taxon>
        <taxon>Rhabditida</taxon>
        <taxon>Tylenchina</taxon>
        <taxon>Tylenchomorpha</taxon>
        <taxon>Tylenchoidea</taxon>
        <taxon>Heteroderidae</taxon>
        <taxon>Heteroderinae</taxon>
        <taxon>Heterodera</taxon>
    </lineage>
</organism>